<comment type="caution">
    <text evidence="1">The sequence shown here is derived from an EMBL/GenBank/DDBJ whole genome shotgun (WGS) entry which is preliminary data.</text>
</comment>
<dbReference type="EMBL" id="AVOT02108527">
    <property type="protein sequence ID" value="MBW0580851.1"/>
    <property type="molecule type" value="Genomic_DNA"/>
</dbReference>
<accession>A0A9Q3Q0P1</accession>
<keyword evidence="2" id="KW-1185">Reference proteome</keyword>
<dbReference type="AlphaFoldDB" id="A0A9Q3Q0P1"/>
<organism evidence="1 2">
    <name type="scientific">Austropuccinia psidii MF-1</name>
    <dbReference type="NCBI Taxonomy" id="1389203"/>
    <lineage>
        <taxon>Eukaryota</taxon>
        <taxon>Fungi</taxon>
        <taxon>Dikarya</taxon>
        <taxon>Basidiomycota</taxon>
        <taxon>Pucciniomycotina</taxon>
        <taxon>Pucciniomycetes</taxon>
        <taxon>Pucciniales</taxon>
        <taxon>Sphaerophragmiaceae</taxon>
        <taxon>Austropuccinia</taxon>
    </lineage>
</organism>
<sequence>MHRWADSQNSFLNFTFSSSPYQAPLTRNQAELKCSSYSSLVNLILRLSQNAPATALQITVFQYNTTYYCTQYSTVYSLITTHYSLLTTQLSQHVPTPSSATYLSLSTLPVPSLFGY</sequence>
<proteinExistence type="predicted"/>
<dbReference type="Proteomes" id="UP000765509">
    <property type="component" value="Unassembled WGS sequence"/>
</dbReference>
<reference evidence="1" key="1">
    <citation type="submission" date="2021-03" db="EMBL/GenBank/DDBJ databases">
        <title>Draft genome sequence of rust myrtle Austropuccinia psidii MF-1, a brazilian biotype.</title>
        <authorList>
            <person name="Quecine M.C."/>
            <person name="Pachon D.M.R."/>
            <person name="Bonatelli M.L."/>
            <person name="Correr F.H."/>
            <person name="Franceschini L.M."/>
            <person name="Leite T.F."/>
            <person name="Margarido G.R.A."/>
            <person name="Almeida C.A."/>
            <person name="Ferrarezi J.A."/>
            <person name="Labate C.A."/>
        </authorList>
    </citation>
    <scope>NUCLEOTIDE SEQUENCE</scope>
    <source>
        <strain evidence="1">MF-1</strain>
    </source>
</reference>
<evidence type="ECO:0000313" key="1">
    <source>
        <dbReference type="EMBL" id="MBW0580851.1"/>
    </source>
</evidence>
<gene>
    <name evidence="1" type="ORF">O181_120566</name>
</gene>
<evidence type="ECO:0000313" key="2">
    <source>
        <dbReference type="Proteomes" id="UP000765509"/>
    </source>
</evidence>
<protein>
    <submittedName>
        <fullName evidence="1">Uncharacterized protein</fullName>
    </submittedName>
</protein>
<name>A0A9Q3Q0P1_9BASI</name>